<accession>A0AAJ0DAI7</accession>
<gene>
    <name evidence="1" type="ORF">LTR09_008455</name>
</gene>
<dbReference type="EMBL" id="JAWDJX010000033">
    <property type="protein sequence ID" value="KAK3050306.1"/>
    <property type="molecule type" value="Genomic_DNA"/>
</dbReference>
<dbReference type="AlphaFoldDB" id="A0AAJ0DAI7"/>
<name>A0AAJ0DAI7_9PEZI</name>
<reference evidence="1" key="1">
    <citation type="submission" date="2023-04" db="EMBL/GenBank/DDBJ databases">
        <title>Black Yeasts Isolated from many extreme environments.</title>
        <authorList>
            <person name="Coleine C."/>
            <person name="Stajich J.E."/>
            <person name="Selbmann L."/>
        </authorList>
    </citation>
    <scope>NUCLEOTIDE SEQUENCE</scope>
    <source>
        <strain evidence="1">CCFEE 5312</strain>
    </source>
</reference>
<dbReference type="Proteomes" id="UP001271007">
    <property type="component" value="Unassembled WGS sequence"/>
</dbReference>
<organism evidence="1 2">
    <name type="scientific">Extremus antarcticus</name>
    <dbReference type="NCBI Taxonomy" id="702011"/>
    <lineage>
        <taxon>Eukaryota</taxon>
        <taxon>Fungi</taxon>
        <taxon>Dikarya</taxon>
        <taxon>Ascomycota</taxon>
        <taxon>Pezizomycotina</taxon>
        <taxon>Dothideomycetes</taxon>
        <taxon>Dothideomycetidae</taxon>
        <taxon>Mycosphaerellales</taxon>
        <taxon>Extremaceae</taxon>
        <taxon>Extremus</taxon>
    </lineage>
</organism>
<sequence>MAAQQVFVVVELIEQILLLLPEQDIVVPTRINRTTRDTIAQSPPLQRKLFLLPDESSTEVRFNPIFFRESFRGVLLGLKAALDFPVDVLRSRRVIDSNGKWIPQSCDDMFLTQPPRREVWEAEVVGTKREELEVREGREGEAMMVRDVFGRMSYLGERFCVWVPVVEGWEGFRESDRETWEE</sequence>
<protein>
    <submittedName>
        <fullName evidence="1">Uncharacterized protein</fullName>
    </submittedName>
</protein>
<keyword evidence="2" id="KW-1185">Reference proteome</keyword>
<comment type="caution">
    <text evidence="1">The sequence shown here is derived from an EMBL/GenBank/DDBJ whole genome shotgun (WGS) entry which is preliminary data.</text>
</comment>
<proteinExistence type="predicted"/>
<evidence type="ECO:0000313" key="1">
    <source>
        <dbReference type="EMBL" id="KAK3050306.1"/>
    </source>
</evidence>
<evidence type="ECO:0000313" key="2">
    <source>
        <dbReference type="Proteomes" id="UP001271007"/>
    </source>
</evidence>